<dbReference type="EMBL" id="AKFS01000136">
    <property type="protein sequence ID" value="EJF46410.1"/>
    <property type="molecule type" value="Genomic_DNA"/>
</dbReference>
<keyword evidence="3" id="KW-1185">Reference proteome</keyword>
<dbReference type="Proteomes" id="UP000004578">
    <property type="component" value="Unassembled WGS sequence"/>
</dbReference>
<comment type="caution">
    <text evidence="2">The sequence shown here is derived from an EMBL/GenBank/DDBJ whole genome shotgun (WGS) entry which is preliminary data.</text>
</comment>
<sequence length="43" mass="4500">MSARINSDPFPRAREAVATDTPASRATSTRRGRGVGSGIMVPV</sequence>
<protein>
    <submittedName>
        <fullName evidence="2">Uncharacterized protein</fullName>
    </submittedName>
</protein>
<dbReference type="AlphaFoldDB" id="J1HKE3"/>
<proteinExistence type="predicted"/>
<reference evidence="2 3" key="1">
    <citation type="submission" date="2012-05" db="EMBL/GenBank/DDBJ databases">
        <authorList>
            <person name="Harkins D.M."/>
            <person name="Madupu R."/>
            <person name="Durkin A.S."/>
            <person name="Torralba M."/>
            <person name="Methe B."/>
            <person name="Sutton G.G."/>
            <person name="Nelson K.E."/>
        </authorList>
    </citation>
    <scope>NUCLEOTIDE SEQUENCE [LARGE SCALE GENOMIC DNA]</scope>
    <source>
        <strain evidence="2 3">F0490</strain>
    </source>
</reference>
<gene>
    <name evidence="2" type="ORF">HMPREF1317_1876</name>
</gene>
<evidence type="ECO:0000256" key="1">
    <source>
        <dbReference type="SAM" id="MobiDB-lite"/>
    </source>
</evidence>
<feature type="region of interest" description="Disordered" evidence="1">
    <location>
        <begin position="1"/>
        <end position="43"/>
    </location>
</feature>
<name>J1HKE3_9ACTO</name>
<evidence type="ECO:0000313" key="3">
    <source>
        <dbReference type="Proteomes" id="UP000004578"/>
    </source>
</evidence>
<evidence type="ECO:0000313" key="2">
    <source>
        <dbReference type="EMBL" id="EJF46410.1"/>
    </source>
</evidence>
<organism evidence="2 3">
    <name type="scientific">Schaalia georgiae F0490</name>
    <dbReference type="NCBI Taxonomy" id="1125717"/>
    <lineage>
        <taxon>Bacteria</taxon>
        <taxon>Bacillati</taxon>
        <taxon>Actinomycetota</taxon>
        <taxon>Actinomycetes</taxon>
        <taxon>Actinomycetales</taxon>
        <taxon>Actinomycetaceae</taxon>
        <taxon>Schaalia</taxon>
    </lineage>
</organism>
<accession>J1HKE3</accession>
<feature type="compositionally biased region" description="Low complexity" evidence="1">
    <location>
        <begin position="18"/>
        <end position="27"/>
    </location>
</feature>